<dbReference type="Pfam" id="PF14559">
    <property type="entry name" value="TPR_19"/>
    <property type="match status" value="3"/>
</dbReference>
<protein>
    <recommendedName>
        <fullName evidence="8">Tetratricopeptide TPR_2 repeat protein</fullName>
    </recommendedName>
</protein>
<feature type="coiled-coil region" evidence="4">
    <location>
        <begin position="236"/>
        <end position="292"/>
    </location>
</feature>
<evidence type="ECO:0000256" key="2">
    <source>
        <dbReference type="ARBA" id="ARBA00022803"/>
    </source>
</evidence>
<gene>
    <name evidence="6" type="ORF">FAK_19300</name>
</gene>
<feature type="chain" id="PRO_5043885613" description="Tetratricopeptide TPR_2 repeat protein" evidence="5">
    <location>
        <begin position="29"/>
        <end position="595"/>
    </location>
</feature>
<dbReference type="PANTHER" id="PTHR45586">
    <property type="entry name" value="TPR REPEAT-CONTAINING PROTEIN PA4667"/>
    <property type="match status" value="1"/>
</dbReference>
<sequence length="595" mass="65190">MRSPTRSFLLVLLLLAAWFSLASAPASAQETGPRLLSVELSIGGLAVTVRAGGVATVHPDAPFRVLGAKSDAWLDYGLSFRLADFPELNLNHYHTLTNVLGPRLYTTDSLELEVLKSGRKIGSVSLLVRLLPIDWLRRAAQTQDLGKKIAYTEKALALSPDDDLMIERLADLYAENGQYGLAAELLSSHGRSQKDPRWMERLADLYLAAGQREEAVAALSKLAALRPGDAQLLGRLALLYEQLERWEEAAVLLERLSSLQNAAERAQTLARLAKAQESAGQADRALASLERAVVLDPARPALWQQLARLRGGAGDQAGALRALERAAALSPRDANLHLRLSQVYLAEGKPAKAAVEMEKVAALDPLSPTPLLNLAQLYEQIGDRPALAGVYQRLRKLQPDDPDLAYNLAVLAMEEGKPEEALELLATVEKARPDDADVREVKLRLLLSLQRWDQAMELAGRLLEQKPHDLDLWIAVLDQTAESKPDLAATLLNKVLAQNPDSVRLYTLKAALALDAKDPQAAVKALDQAVKLEPKDLKLKFQLAGLLEAEDRDAEALELYEAILDADPAFPQAEERYLSARTRQLRRTNPAPAKP</sequence>
<dbReference type="PANTHER" id="PTHR45586:SF1">
    <property type="entry name" value="LIPOPOLYSACCHARIDE ASSEMBLY PROTEIN B"/>
    <property type="match status" value="1"/>
</dbReference>
<dbReference type="EMBL" id="AP028679">
    <property type="protein sequence ID" value="BEQ14864.1"/>
    <property type="molecule type" value="Genomic_DNA"/>
</dbReference>
<dbReference type="InterPro" id="IPR051012">
    <property type="entry name" value="CellSynth/LPSAsmb/PSIAsmb"/>
</dbReference>
<evidence type="ECO:0000313" key="7">
    <source>
        <dbReference type="Proteomes" id="UP001366166"/>
    </source>
</evidence>
<keyword evidence="1" id="KW-0677">Repeat</keyword>
<dbReference type="SUPFAM" id="SSF48452">
    <property type="entry name" value="TPR-like"/>
    <property type="match status" value="2"/>
</dbReference>
<reference evidence="7" key="1">
    <citation type="journal article" date="2023" name="Arch. Microbiol.">
        <title>Desulfoferula mesophilus gen. nov. sp. nov., a mesophilic sulfate-reducing bacterium isolated from a brackish lake sediment.</title>
        <authorList>
            <person name="Watanabe T."/>
            <person name="Yabe T."/>
            <person name="Tsuji J.M."/>
            <person name="Fukui M."/>
        </authorList>
    </citation>
    <scope>NUCLEOTIDE SEQUENCE [LARGE SCALE GENOMIC DNA]</scope>
    <source>
        <strain evidence="7">12FAK</strain>
    </source>
</reference>
<dbReference type="RefSeq" id="WP_338606536.1">
    <property type="nucleotide sequence ID" value="NZ_AP028679.1"/>
</dbReference>
<name>A0AAU9EHY5_9BACT</name>
<evidence type="ECO:0000256" key="5">
    <source>
        <dbReference type="SAM" id="SignalP"/>
    </source>
</evidence>
<keyword evidence="4" id="KW-0175">Coiled coil</keyword>
<dbReference type="AlphaFoldDB" id="A0AAU9EHY5"/>
<dbReference type="InterPro" id="IPR011990">
    <property type="entry name" value="TPR-like_helical_dom_sf"/>
</dbReference>
<dbReference type="InterPro" id="IPR019734">
    <property type="entry name" value="TPR_rpt"/>
</dbReference>
<dbReference type="Gene3D" id="1.25.40.10">
    <property type="entry name" value="Tetratricopeptide repeat domain"/>
    <property type="match status" value="3"/>
</dbReference>
<keyword evidence="5" id="KW-0732">Signal</keyword>
<keyword evidence="2 3" id="KW-0802">TPR repeat</keyword>
<evidence type="ECO:0000256" key="4">
    <source>
        <dbReference type="SAM" id="Coils"/>
    </source>
</evidence>
<dbReference type="SMART" id="SM00028">
    <property type="entry name" value="TPR"/>
    <property type="match status" value="9"/>
</dbReference>
<evidence type="ECO:0000256" key="1">
    <source>
        <dbReference type="ARBA" id="ARBA00022737"/>
    </source>
</evidence>
<dbReference type="Proteomes" id="UP001366166">
    <property type="component" value="Chromosome"/>
</dbReference>
<dbReference type="PROSITE" id="PS50005">
    <property type="entry name" value="TPR"/>
    <property type="match status" value="2"/>
</dbReference>
<feature type="repeat" description="TPR" evidence="3">
    <location>
        <begin position="503"/>
        <end position="536"/>
    </location>
</feature>
<organism evidence="6 7">
    <name type="scientific">Desulfoferula mesophila</name>
    <dbReference type="NCBI Taxonomy" id="3058419"/>
    <lineage>
        <taxon>Bacteria</taxon>
        <taxon>Pseudomonadati</taxon>
        <taxon>Thermodesulfobacteriota</taxon>
        <taxon>Desulfarculia</taxon>
        <taxon>Desulfarculales</taxon>
        <taxon>Desulfarculaceae</taxon>
        <taxon>Desulfoferula</taxon>
    </lineage>
</organism>
<evidence type="ECO:0000256" key="3">
    <source>
        <dbReference type="PROSITE-ProRule" id="PRU00339"/>
    </source>
</evidence>
<dbReference type="Pfam" id="PF13432">
    <property type="entry name" value="TPR_16"/>
    <property type="match status" value="1"/>
</dbReference>
<feature type="repeat" description="TPR" evidence="3">
    <location>
        <begin position="266"/>
        <end position="299"/>
    </location>
</feature>
<keyword evidence="7" id="KW-1185">Reference proteome</keyword>
<dbReference type="KEGG" id="dmp:FAK_19300"/>
<proteinExistence type="predicted"/>
<accession>A0AAU9EHY5</accession>
<evidence type="ECO:0000313" key="6">
    <source>
        <dbReference type="EMBL" id="BEQ14864.1"/>
    </source>
</evidence>
<evidence type="ECO:0008006" key="8">
    <source>
        <dbReference type="Google" id="ProtNLM"/>
    </source>
</evidence>
<feature type="signal peptide" evidence="5">
    <location>
        <begin position="1"/>
        <end position="28"/>
    </location>
</feature>